<feature type="region of interest" description="Disordered" evidence="1">
    <location>
        <begin position="78"/>
        <end position="106"/>
    </location>
</feature>
<dbReference type="EMBL" id="CP056070">
    <property type="protein sequence ID" value="UVC49786.1"/>
    <property type="molecule type" value="Genomic_DNA"/>
</dbReference>
<evidence type="ECO:0000313" key="2">
    <source>
        <dbReference type="EMBL" id="UVC49786.1"/>
    </source>
</evidence>
<organism evidence="2 3">
    <name type="scientific">Theileria orientalis</name>
    <dbReference type="NCBI Taxonomy" id="68886"/>
    <lineage>
        <taxon>Eukaryota</taxon>
        <taxon>Sar</taxon>
        <taxon>Alveolata</taxon>
        <taxon>Apicomplexa</taxon>
        <taxon>Aconoidasida</taxon>
        <taxon>Piroplasmida</taxon>
        <taxon>Theileriidae</taxon>
        <taxon>Theileria</taxon>
    </lineage>
</organism>
<sequence length="195" mass="22372">MRRRAGMLFNLNRNMLHNKEVLFHSHKHRWVLECCISNRGIFNQKELDRLSLTKTDTCQRQSLRNRNKEFSLDSGFEVVDRGKGSKGQPRSPMPPKAVADHPGSHQAVPMGPQHGKQGPGYPIVTEDANQSVSLWKHQDLNLSQWDISNAPILVPRKYKLSFNCTMTAWISFKTLEQPDLHTPCYCHLQSQSNLQ</sequence>
<reference evidence="2" key="1">
    <citation type="submission" date="2022-07" db="EMBL/GenBank/DDBJ databases">
        <title>Evaluation of T. orientalis genome assembly methods using nanopore sequencing and analysis of variation between genomes.</title>
        <authorList>
            <person name="Yam J."/>
            <person name="Micallef M.L."/>
            <person name="Liu M."/>
            <person name="Djordjevic S.P."/>
            <person name="Bogema D.R."/>
            <person name="Jenkins C."/>
        </authorList>
    </citation>
    <scope>NUCLEOTIDE SEQUENCE</scope>
    <source>
        <strain evidence="2">Goon Nure</strain>
    </source>
</reference>
<dbReference type="AlphaFoldDB" id="A0A976XJ82"/>
<gene>
    <name evidence="2" type="ORF">MACK_003900</name>
</gene>
<proteinExistence type="predicted"/>
<name>A0A976XJ82_THEOR</name>
<dbReference type="Proteomes" id="UP000244811">
    <property type="component" value="Chromosome 3"/>
</dbReference>
<evidence type="ECO:0000256" key="1">
    <source>
        <dbReference type="SAM" id="MobiDB-lite"/>
    </source>
</evidence>
<evidence type="ECO:0000313" key="3">
    <source>
        <dbReference type="Proteomes" id="UP000244811"/>
    </source>
</evidence>
<protein>
    <submittedName>
        <fullName evidence="2">Uncharacterized protein</fullName>
    </submittedName>
</protein>
<accession>A0A976XJ82</accession>